<dbReference type="EMBL" id="JAULJQ010000004">
    <property type="protein sequence ID" value="MDO2409326.1"/>
    <property type="molecule type" value="Genomic_DNA"/>
</dbReference>
<protein>
    <recommendedName>
        <fullName evidence="4">3-isopropylmalate dehydratase small subunit</fullName>
    </recommendedName>
</protein>
<evidence type="ECO:0000256" key="1">
    <source>
        <dbReference type="SAM" id="Phobius"/>
    </source>
</evidence>
<gene>
    <name evidence="2" type="ORF">Q2362_04335</name>
</gene>
<proteinExistence type="predicted"/>
<comment type="caution">
    <text evidence="2">The sequence shown here is derived from an EMBL/GenBank/DDBJ whole genome shotgun (WGS) entry which is preliminary data.</text>
</comment>
<keyword evidence="1" id="KW-1133">Transmembrane helix</keyword>
<sequence length="154" mass="17809">MAEAAFMKTQQLLPFLLSSFGSLFIAAQVGLIVFCHYQKENKIALRELKRFFIAIFFLLICLIAFGLIAWRQQENIFFDPMKEAIITTKIAVSLFIAVNLCYMYYKFISAKKAFSKNESIEIRENIVLIAYYFTPLNIVLSMLSIYLGIALRDF</sequence>
<feature type="transmembrane region" description="Helical" evidence="1">
    <location>
        <begin position="12"/>
        <end position="35"/>
    </location>
</feature>
<feature type="transmembrane region" description="Helical" evidence="1">
    <location>
        <begin position="84"/>
        <end position="105"/>
    </location>
</feature>
<evidence type="ECO:0000313" key="2">
    <source>
        <dbReference type="EMBL" id="MDO2409326.1"/>
    </source>
</evidence>
<feature type="transmembrane region" description="Helical" evidence="1">
    <location>
        <begin position="126"/>
        <end position="149"/>
    </location>
</feature>
<keyword evidence="1" id="KW-0472">Membrane</keyword>
<dbReference type="RefSeq" id="WP_302244195.1">
    <property type="nucleotide sequence ID" value="NZ_JAULJQ010000004.1"/>
</dbReference>
<keyword evidence="3" id="KW-1185">Reference proteome</keyword>
<accession>A0ABT8T746</accession>
<name>A0ABT8T746_9BACT</name>
<keyword evidence="1" id="KW-0812">Transmembrane</keyword>
<feature type="transmembrane region" description="Helical" evidence="1">
    <location>
        <begin position="51"/>
        <end position="72"/>
    </location>
</feature>
<organism evidence="2 3">
    <name type="scientific">Campylobacter magnus</name>
    <dbReference type="NCBI Taxonomy" id="3026462"/>
    <lineage>
        <taxon>Bacteria</taxon>
        <taxon>Pseudomonadati</taxon>
        <taxon>Campylobacterota</taxon>
        <taxon>Epsilonproteobacteria</taxon>
        <taxon>Campylobacterales</taxon>
        <taxon>Campylobacteraceae</taxon>
        <taxon>Campylobacter</taxon>
    </lineage>
</organism>
<dbReference type="Proteomes" id="UP001171111">
    <property type="component" value="Unassembled WGS sequence"/>
</dbReference>
<evidence type="ECO:0000313" key="3">
    <source>
        <dbReference type="Proteomes" id="UP001171111"/>
    </source>
</evidence>
<reference evidence="2 3" key="1">
    <citation type="submission" date="2023-06" db="EMBL/GenBank/DDBJ databases">
        <title>Campylobacter magnum sp. nov., isolated from cecal contents of domestic pigs (Sus scrofa domesticus).</title>
        <authorList>
            <person name="Papic B."/>
            <person name="Gruntar I."/>
        </authorList>
    </citation>
    <scope>NUCLEOTIDE SEQUENCE [LARGE SCALE GENOMIC DNA]</scope>
    <source>
        <strain evidence="3">34484-21</strain>
    </source>
</reference>
<evidence type="ECO:0008006" key="4">
    <source>
        <dbReference type="Google" id="ProtNLM"/>
    </source>
</evidence>